<evidence type="ECO:0000256" key="13">
    <source>
        <dbReference type="ARBA" id="ARBA00037909"/>
    </source>
</evidence>
<evidence type="ECO:0000256" key="15">
    <source>
        <dbReference type="SAM" id="Phobius"/>
    </source>
</evidence>
<comment type="cofactor">
    <cofactor evidence="1">
        <name>heme</name>
        <dbReference type="ChEBI" id="CHEBI:30413"/>
    </cofactor>
</comment>
<dbReference type="PROSITE" id="PS00086">
    <property type="entry name" value="CYTOCHROME_P450"/>
    <property type="match status" value="1"/>
</dbReference>
<dbReference type="GO" id="GO:0005506">
    <property type="term" value="F:iron ion binding"/>
    <property type="evidence" value="ECO:0007669"/>
    <property type="project" value="InterPro"/>
</dbReference>
<dbReference type="PRINTS" id="PR00359">
    <property type="entry name" value="BP450"/>
</dbReference>
<protein>
    <submittedName>
        <fullName evidence="16">Uncharacterized protein</fullName>
    </submittedName>
</protein>
<evidence type="ECO:0000256" key="3">
    <source>
        <dbReference type="ARBA" id="ARBA00004972"/>
    </source>
</evidence>
<evidence type="ECO:0000256" key="12">
    <source>
        <dbReference type="ARBA" id="ARBA00023136"/>
    </source>
</evidence>
<keyword evidence="11 14" id="KW-0503">Monooxygenase</keyword>
<dbReference type="Pfam" id="PF00067">
    <property type="entry name" value="p450"/>
    <property type="match status" value="1"/>
</dbReference>
<evidence type="ECO:0000256" key="4">
    <source>
        <dbReference type="ARBA" id="ARBA00010617"/>
    </source>
</evidence>
<keyword evidence="5 14" id="KW-0349">Heme</keyword>
<keyword evidence="10 14" id="KW-0408">Iron</keyword>
<dbReference type="InterPro" id="IPR036396">
    <property type="entry name" value="Cyt_P450_sf"/>
</dbReference>
<keyword evidence="17" id="KW-1185">Reference proteome</keyword>
<dbReference type="GO" id="GO:0051777">
    <property type="term" value="F:ent-kaurenoic acid monooxygenase activity"/>
    <property type="evidence" value="ECO:0007669"/>
    <property type="project" value="UniProtKB-ARBA"/>
</dbReference>
<feature type="transmembrane region" description="Helical" evidence="15">
    <location>
        <begin position="6"/>
        <end position="23"/>
    </location>
</feature>
<dbReference type="InterPro" id="IPR001128">
    <property type="entry name" value="Cyt_P450"/>
</dbReference>
<dbReference type="EMBL" id="JAMQYH010000003">
    <property type="protein sequence ID" value="KAJ1692911.1"/>
    <property type="molecule type" value="Genomic_DNA"/>
</dbReference>
<dbReference type="InterPro" id="IPR017972">
    <property type="entry name" value="Cyt_P450_CS"/>
</dbReference>
<organism evidence="16 17">
    <name type="scientific">Rhynchospora breviuscula</name>
    <dbReference type="NCBI Taxonomy" id="2022672"/>
    <lineage>
        <taxon>Eukaryota</taxon>
        <taxon>Viridiplantae</taxon>
        <taxon>Streptophyta</taxon>
        <taxon>Embryophyta</taxon>
        <taxon>Tracheophyta</taxon>
        <taxon>Spermatophyta</taxon>
        <taxon>Magnoliopsida</taxon>
        <taxon>Liliopsida</taxon>
        <taxon>Poales</taxon>
        <taxon>Cyperaceae</taxon>
        <taxon>Cyperoideae</taxon>
        <taxon>Rhynchosporeae</taxon>
        <taxon>Rhynchospora</taxon>
    </lineage>
</organism>
<keyword evidence="12 15" id="KW-0472">Membrane</keyword>
<proteinExistence type="inferred from homology"/>
<evidence type="ECO:0000256" key="2">
    <source>
        <dbReference type="ARBA" id="ARBA00004167"/>
    </source>
</evidence>
<sequence>MEVGFATLVAAGVVLVTLIGWVTKRVHQWVQEWGLDSSEAVRLPPGDMGWPVIGNMWTFLRAFKSGKPDSFMGSFIQRYGKTGIYKGYMFGGPTIYITSPEVSRRVLMDDEHFITGWPKSTMALMGRKSFIGISQEEHKRLRRLTSAPINGYEALNTYLQYIDFCVISSLEKWSVMGEIEFLTELRKLTFRIIMKIFLGKESDVIMESLERVYTELNYGIRAMAINVPGFAFHTALKARKKLVEVLQAVLDERKALEGKNTGRKSKDMMDHLLDVKDENGRRLTDEEIIDVLIMYLNAGHESSGHITMWATVFLQDNPDIFRRAKEEQENIRKGMPSTQKGLTLKQVKKMEYLSKVIDETLRLVNISFVSFRRATKHVTINGYLVPKDWRVMLWYRSVHMDPDVYADTKKFDPSRWDGPPPKAGTFLPFGLGSHLCPGNELAKLEISVFLHHFLLGYKLERMNPKCKIRHLPHPRPVDNCLAKIVKLG</sequence>
<evidence type="ECO:0000256" key="11">
    <source>
        <dbReference type="ARBA" id="ARBA00023033"/>
    </source>
</evidence>
<keyword evidence="6 15" id="KW-0812">Transmembrane</keyword>
<comment type="pathway">
    <text evidence="13">Plant hormone biosynthesis; gibberellin biosynthesis.</text>
</comment>
<dbReference type="FunFam" id="1.10.630.10:FF:000052">
    <property type="entry name" value="Ent-kaurenoic acid oxidase"/>
    <property type="match status" value="1"/>
</dbReference>
<keyword evidence="8 15" id="KW-1133">Transmembrane helix</keyword>
<dbReference type="GO" id="GO:0020037">
    <property type="term" value="F:heme binding"/>
    <property type="evidence" value="ECO:0007669"/>
    <property type="project" value="InterPro"/>
</dbReference>
<reference evidence="16" key="1">
    <citation type="journal article" date="2022" name="Cell">
        <title>Repeat-based holocentromeres influence genome architecture and karyotype evolution.</title>
        <authorList>
            <person name="Hofstatter P.G."/>
            <person name="Thangavel G."/>
            <person name="Lux T."/>
            <person name="Neumann P."/>
            <person name="Vondrak T."/>
            <person name="Novak P."/>
            <person name="Zhang M."/>
            <person name="Costa L."/>
            <person name="Castellani M."/>
            <person name="Scott A."/>
            <person name="Toegelov H."/>
            <person name="Fuchs J."/>
            <person name="Mata-Sucre Y."/>
            <person name="Dias Y."/>
            <person name="Vanzela A.L.L."/>
            <person name="Huettel B."/>
            <person name="Almeida C.C.S."/>
            <person name="Simkova H."/>
            <person name="Souza G."/>
            <person name="Pedrosa-Harand A."/>
            <person name="Macas J."/>
            <person name="Mayer K.F.X."/>
            <person name="Houben A."/>
            <person name="Marques A."/>
        </authorList>
    </citation>
    <scope>NUCLEOTIDE SEQUENCE</scope>
    <source>
        <strain evidence="16">RhyBre1mFocal</strain>
    </source>
</reference>
<dbReference type="Proteomes" id="UP001151287">
    <property type="component" value="Unassembled WGS sequence"/>
</dbReference>
<comment type="similarity">
    <text evidence="4 14">Belongs to the cytochrome P450 family.</text>
</comment>
<dbReference type="SUPFAM" id="SSF48264">
    <property type="entry name" value="Cytochrome P450"/>
    <property type="match status" value="1"/>
</dbReference>
<evidence type="ECO:0000313" key="16">
    <source>
        <dbReference type="EMBL" id="KAJ1692911.1"/>
    </source>
</evidence>
<keyword evidence="7 14" id="KW-0479">Metal-binding</keyword>
<dbReference type="GO" id="GO:0010268">
    <property type="term" value="P:brassinosteroid homeostasis"/>
    <property type="evidence" value="ECO:0007669"/>
    <property type="project" value="TreeGrafter"/>
</dbReference>
<name>A0A9Q0CFD1_9POAL</name>
<evidence type="ECO:0000256" key="6">
    <source>
        <dbReference type="ARBA" id="ARBA00022692"/>
    </source>
</evidence>
<evidence type="ECO:0000256" key="7">
    <source>
        <dbReference type="ARBA" id="ARBA00022723"/>
    </source>
</evidence>
<dbReference type="PANTHER" id="PTHR24286">
    <property type="entry name" value="CYTOCHROME P450 26"/>
    <property type="match status" value="1"/>
</dbReference>
<evidence type="ECO:0000256" key="8">
    <source>
        <dbReference type="ARBA" id="ARBA00022989"/>
    </source>
</evidence>
<evidence type="ECO:0000256" key="9">
    <source>
        <dbReference type="ARBA" id="ARBA00023002"/>
    </source>
</evidence>
<dbReference type="GO" id="GO:0016125">
    <property type="term" value="P:sterol metabolic process"/>
    <property type="evidence" value="ECO:0007669"/>
    <property type="project" value="TreeGrafter"/>
</dbReference>
<dbReference type="PRINTS" id="PR00385">
    <property type="entry name" value="P450"/>
</dbReference>
<evidence type="ECO:0000313" key="17">
    <source>
        <dbReference type="Proteomes" id="UP001151287"/>
    </source>
</evidence>
<gene>
    <name evidence="16" type="ORF">LUZ63_009609</name>
</gene>
<dbReference type="GO" id="GO:0016132">
    <property type="term" value="P:brassinosteroid biosynthetic process"/>
    <property type="evidence" value="ECO:0007669"/>
    <property type="project" value="TreeGrafter"/>
</dbReference>
<evidence type="ECO:0000256" key="1">
    <source>
        <dbReference type="ARBA" id="ARBA00001971"/>
    </source>
</evidence>
<comment type="subcellular location">
    <subcellularLocation>
        <location evidence="2">Membrane</location>
        <topology evidence="2">Single-pass membrane protein</topology>
    </subcellularLocation>
</comment>
<dbReference type="GO" id="GO:0016020">
    <property type="term" value="C:membrane"/>
    <property type="evidence" value="ECO:0007669"/>
    <property type="project" value="UniProtKB-SubCell"/>
</dbReference>
<evidence type="ECO:0000256" key="10">
    <source>
        <dbReference type="ARBA" id="ARBA00023004"/>
    </source>
</evidence>
<dbReference type="PANTHER" id="PTHR24286:SF356">
    <property type="entry name" value="ENT-KAURENOIC ACID OXIDASE 2"/>
    <property type="match status" value="1"/>
</dbReference>
<dbReference type="Gene3D" id="1.10.630.10">
    <property type="entry name" value="Cytochrome P450"/>
    <property type="match status" value="1"/>
</dbReference>
<dbReference type="GO" id="GO:0009686">
    <property type="term" value="P:gibberellin biosynthetic process"/>
    <property type="evidence" value="ECO:0007669"/>
    <property type="project" value="UniProtKB-ARBA"/>
</dbReference>
<comment type="caution">
    <text evidence="16">The sequence shown here is derived from an EMBL/GenBank/DDBJ whole genome shotgun (WGS) entry which is preliminary data.</text>
</comment>
<dbReference type="AlphaFoldDB" id="A0A9Q0CFD1"/>
<keyword evidence="9 14" id="KW-0560">Oxidoreductase</keyword>
<dbReference type="InterPro" id="IPR002397">
    <property type="entry name" value="Cyt_P450_B"/>
</dbReference>
<evidence type="ECO:0000256" key="14">
    <source>
        <dbReference type="RuleBase" id="RU000461"/>
    </source>
</evidence>
<dbReference type="GO" id="GO:0005783">
    <property type="term" value="C:endoplasmic reticulum"/>
    <property type="evidence" value="ECO:0007669"/>
    <property type="project" value="TreeGrafter"/>
</dbReference>
<comment type="pathway">
    <text evidence="3">Hormone biosynthesis.</text>
</comment>
<dbReference type="CDD" id="cd11043">
    <property type="entry name" value="CYP90-like"/>
    <property type="match status" value="1"/>
</dbReference>
<evidence type="ECO:0000256" key="5">
    <source>
        <dbReference type="ARBA" id="ARBA00022617"/>
    </source>
</evidence>
<accession>A0A9Q0CFD1</accession>
<dbReference type="OrthoDB" id="1470350at2759"/>